<keyword evidence="2" id="KW-0808">Transferase</keyword>
<gene>
    <name evidence="2" type="ORF">SAMN02910451_01664</name>
</gene>
<dbReference type="AlphaFoldDB" id="A0A1G5DW03"/>
<dbReference type="EMBL" id="FMUR01000009">
    <property type="protein sequence ID" value="SCY18428.1"/>
    <property type="molecule type" value="Genomic_DNA"/>
</dbReference>
<dbReference type="GO" id="GO:0061503">
    <property type="term" value="F:tRNA threonylcarbamoyladenosine dehydratase"/>
    <property type="evidence" value="ECO:0007669"/>
    <property type="project" value="TreeGrafter"/>
</dbReference>
<dbReference type="InterPro" id="IPR000594">
    <property type="entry name" value="ThiF_NAD_FAD-bd"/>
</dbReference>
<dbReference type="PANTHER" id="PTHR43267">
    <property type="entry name" value="TRNA THREONYLCARBAMOYLADENOSINE DEHYDRATASE"/>
    <property type="match status" value="1"/>
</dbReference>
<dbReference type="GO" id="GO:0016779">
    <property type="term" value="F:nucleotidyltransferase activity"/>
    <property type="evidence" value="ECO:0007669"/>
    <property type="project" value="UniProtKB-KW"/>
</dbReference>
<dbReference type="NCBIfam" id="NF006395">
    <property type="entry name" value="PRK08644.1"/>
    <property type="match status" value="1"/>
</dbReference>
<dbReference type="PANTHER" id="PTHR43267:SF3">
    <property type="entry name" value="THIF PROTEIN"/>
    <property type="match status" value="1"/>
</dbReference>
<name>A0A1G5DW03_9FIRM</name>
<reference evidence="3" key="1">
    <citation type="submission" date="2016-10" db="EMBL/GenBank/DDBJ databases">
        <authorList>
            <person name="Varghese N."/>
            <person name="Submissions S."/>
        </authorList>
    </citation>
    <scope>NUCLEOTIDE SEQUENCE [LARGE SCALE GENOMIC DNA]</scope>
    <source>
        <strain evidence="3">XBD2006</strain>
    </source>
</reference>
<dbReference type="OrthoDB" id="9804286at2"/>
<dbReference type="InterPro" id="IPR045886">
    <property type="entry name" value="ThiF/MoeB/HesA"/>
</dbReference>
<dbReference type="RefSeq" id="WP_074462276.1">
    <property type="nucleotide sequence ID" value="NZ_FMUR01000009.1"/>
</dbReference>
<evidence type="ECO:0000313" key="2">
    <source>
        <dbReference type="EMBL" id="SCY18428.1"/>
    </source>
</evidence>
<dbReference type="Gene3D" id="3.40.50.720">
    <property type="entry name" value="NAD(P)-binding Rossmann-like Domain"/>
    <property type="match status" value="1"/>
</dbReference>
<organism evidence="2 3">
    <name type="scientific">Butyrivibrio hungatei</name>
    <dbReference type="NCBI Taxonomy" id="185008"/>
    <lineage>
        <taxon>Bacteria</taxon>
        <taxon>Bacillati</taxon>
        <taxon>Bacillota</taxon>
        <taxon>Clostridia</taxon>
        <taxon>Lachnospirales</taxon>
        <taxon>Lachnospiraceae</taxon>
        <taxon>Butyrivibrio</taxon>
    </lineage>
</organism>
<dbReference type="NCBIfam" id="TIGR02354">
    <property type="entry name" value="thiF_fam2"/>
    <property type="match status" value="1"/>
</dbReference>
<keyword evidence="3" id="KW-1185">Reference proteome</keyword>
<dbReference type="InterPro" id="IPR012729">
    <property type="entry name" value="ThiF_fam2"/>
</dbReference>
<dbReference type="Pfam" id="PF00899">
    <property type="entry name" value="ThiF"/>
    <property type="match status" value="1"/>
</dbReference>
<keyword evidence="2" id="KW-0548">Nucleotidyltransferase</keyword>
<dbReference type="GO" id="GO:0061504">
    <property type="term" value="P:cyclic threonylcarbamoyladenosine biosynthetic process"/>
    <property type="evidence" value="ECO:0007669"/>
    <property type="project" value="TreeGrafter"/>
</dbReference>
<dbReference type="SUPFAM" id="SSF69572">
    <property type="entry name" value="Activating enzymes of the ubiquitin-like proteins"/>
    <property type="match status" value="1"/>
</dbReference>
<dbReference type="GO" id="GO:0008641">
    <property type="term" value="F:ubiquitin-like modifier activating enzyme activity"/>
    <property type="evidence" value="ECO:0007669"/>
    <property type="project" value="InterPro"/>
</dbReference>
<dbReference type="Proteomes" id="UP000183047">
    <property type="component" value="Unassembled WGS sequence"/>
</dbReference>
<accession>A0A1G5DW03</accession>
<evidence type="ECO:0000313" key="3">
    <source>
        <dbReference type="Proteomes" id="UP000183047"/>
    </source>
</evidence>
<proteinExistence type="predicted"/>
<dbReference type="InterPro" id="IPR035985">
    <property type="entry name" value="Ubiquitin-activating_enz"/>
</dbReference>
<protein>
    <submittedName>
        <fullName evidence="2">Sulfur carrier protein ThiS adenylyltransferase</fullName>
    </submittedName>
</protein>
<evidence type="ECO:0000259" key="1">
    <source>
        <dbReference type="Pfam" id="PF00899"/>
    </source>
</evidence>
<sequence length="211" mass="22904">MTPTREEFYNALIERHGAENQKKFDEATVAICGLGGLGSNISICLARAGVGKLILIDFDKVDISNLHRQQYKAAQVGIPKTQALSDNLKEINPYITIETHNTKVTEENVIELTKDADIVCEAFDKAENKAMLVNAILENAPEKYLVSSSGMAGFGSANLIKTKKISKKFFLSGDSVSDVNDGIGLISSRVMACAAHEAHMALRILMGETET</sequence>
<feature type="domain" description="THIF-type NAD/FAD binding fold" evidence="1">
    <location>
        <begin position="13"/>
        <end position="208"/>
    </location>
</feature>